<dbReference type="GO" id="GO:0004061">
    <property type="term" value="F:arylformamidase activity"/>
    <property type="evidence" value="ECO:0007669"/>
    <property type="project" value="InterPro"/>
</dbReference>
<dbReference type="eggNOG" id="COG1878">
    <property type="taxonomic scope" value="Bacteria"/>
</dbReference>
<dbReference type="PANTHER" id="PTHR31118">
    <property type="entry name" value="CYCLASE-LIKE PROTEIN 2"/>
    <property type="match status" value="1"/>
</dbReference>
<gene>
    <name evidence="1" type="ordered locus">Desru_0122</name>
</gene>
<dbReference type="InterPro" id="IPR037175">
    <property type="entry name" value="KFase_sf"/>
</dbReference>
<sequence>MFGLRIIDLTHAVAPDMPVYPGTEPPRIAEACTLEKDGFKETLLTLYSHTGTHMDSPAHLFSLGKTLDVYDPGYFYGRALALDVSGCKRNIEKKDLLPHEARIKKAAFLLFYTGWEKLWGTQGYFSGFPVLSQEAARWLAQQNLKAVGVDAISVDPVEGVSSLPVHRTLLGNEILIIENLVNLHLLIGREFILCCPPLKIAGADGAPVRALAVVHP</sequence>
<dbReference type="RefSeq" id="WP_013840205.1">
    <property type="nucleotide sequence ID" value="NC_015589.1"/>
</dbReference>
<dbReference type="Pfam" id="PF04199">
    <property type="entry name" value="Cyclase"/>
    <property type="match status" value="1"/>
</dbReference>
<dbReference type="Gene3D" id="3.50.30.50">
    <property type="entry name" value="Putative cyclase"/>
    <property type="match status" value="1"/>
</dbReference>
<dbReference type="EMBL" id="CP002780">
    <property type="protein sequence ID" value="AEG58423.1"/>
    <property type="molecule type" value="Genomic_DNA"/>
</dbReference>
<name>F6DLY0_DESRL</name>
<dbReference type="AlphaFoldDB" id="F6DLY0"/>
<accession>F6DLY0</accession>
<dbReference type="STRING" id="696281.Desru_0122"/>
<dbReference type="KEGG" id="dru:Desru_0122"/>
<dbReference type="SUPFAM" id="SSF102198">
    <property type="entry name" value="Putative cyclase"/>
    <property type="match status" value="1"/>
</dbReference>
<keyword evidence="2" id="KW-1185">Reference proteome</keyword>
<dbReference type="GO" id="GO:0019441">
    <property type="term" value="P:L-tryptophan catabolic process to kynurenine"/>
    <property type="evidence" value="ECO:0007669"/>
    <property type="project" value="InterPro"/>
</dbReference>
<protein>
    <submittedName>
        <fullName evidence="1">Cyclase family protein</fullName>
    </submittedName>
</protein>
<dbReference type="PANTHER" id="PTHR31118:SF12">
    <property type="entry name" value="CYCLASE-LIKE PROTEIN 2"/>
    <property type="match status" value="1"/>
</dbReference>
<evidence type="ECO:0000313" key="2">
    <source>
        <dbReference type="Proteomes" id="UP000009234"/>
    </source>
</evidence>
<dbReference type="InterPro" id="IPR007325">
    <property type="entry name" value="KFase/CYL"/>
</dbReference>
<evidence type="ECO:0000313" key="1">
    <source>
        <dbReference type="EMBL" id="AEG58423.1"/>
    </source>
</evidence>
<dbReference type="HOGENOM" id="CLU_030671_3_0_9"/>
<reference evidence="1 2" key="2">
    <citation type="journal article" date="2012" name="Stand. Genomic Sci.">
        <title>Complete genome sequence of the sulfate-reducing firmicute Desulfotomaculum ruminis type strain (DL(T)).</title>
        <authorList>
            <person name="Spring S."/>
            <person name="Visser M."/>
            <person name="Lu M."/>
            <person name="Copeland A."/>
            <person name="Lapidus A."/>
            <person name="Lucas S."/>
            <person name="Cheng J.F."/>
            <person name="Han C."/>
            <person name="Tapia R."/>
            <person name="Goodwin L.A."/>
            <person name="Pitluck S."/>
            <person name="Ivanova N."/>
            <person name="Land M."/>
            <person name="Hauser L."/>
            <person name="Larimer F."/>
            <person name="Rohde M."/>
            <person name="Goker M."/>
            <person name="Detter J.C."/>
            <person name="Kyrpides N.C."/>
            <person name="Woyke T."/>
            <person name="Schaap P.J."/>
            <person name="Plugge C.M."/>
            <person name="Muyzer G."/>
            <person name="Kuever J."/>
            <person name="Pereira I.A."/>
            <person name="Parshina S.N."/>
            <person name="Bernier-Latmani R."/>
            <person name="Stams A.J."/>
            <person name="Klenk H.P."/>
        </authorList>
    </citation>
    <scope>NUCLEOTIDE SEQUENCE [LARGE SCALE GENOMIC DNA]</scope>
    <source>
        <strain evidence="2">ATCC 23193 / DSM 2154 / NCIB 8452 / DL</strain>
    </source>
</reference>
<organism evidence="1 2">
    <name type="scientific">Desulforamulus ruminis (strain ATCC 23193 / DSM 2154 / NCIMB 8452 / DL)</name>
    <name type="common">Desulfotomaculum ruminis</name>
    <dbReference type="NCBI Taxonomy" id="696281"/>
    <lineage>
        <taxon>Bacteria</taxon>
        <taxon>Bacillati</taxon>
        <taxon>Bacillota</taxon>
        <taxon>Clostridia</taxon>
        <taxon>Eubacteriales</taxon>
        <taxon>Peptococcaceae</taxon>
        <taxon>Desulforamulus</taxon>
    </lineage>
</organism>
<dbReference type="Proteomes" id="UP000009234">
    <property type="component" value="Chromosome"/>
</dbReference>
<proteinExistence type="predicted"/>
<reference evidence="2" key="1">
    <citation type="submission" date="2011-05" db="EMBL/GenBank/DDBJ databases">
        <title>Complete sequence of Desulfotomaculum ruminis DSM 2154.</title>
        <authorList>
            <person name="Lucas S."/>
            <person name="Copeland A."/>
            <person name="Lapidus A."/>
            <person name="Cheng J.-F."/>
            <person name="Goodwin L."/>
            <person name="Pitluck S."/>
            <person name="Lu M."/>
            <person name="Detter J.C."/>
            <person name="Han C."/>
            <person name="Tapia R."/>
            <person name="Land M."/>
            <person name="Hauser L."/>
            <person name="Kyrpides N."/>
            <person name="Ivanova N."/>
            <person name="Mikhailova N."/>
            <person name="Pagani I."/>
            <person name="Stams A.J.M."/>
            <person name="Plugge C.M."/>
            <person name="Muyzer G."/>
            <person name="Kuever J."/>
            <person name="Parshina S.N."/>
            <person name="Ivanova A.E."/>
            <person name="Nazina T.N."/>
            <person name="Brambilla E."/>
            <person name="Spring S."/>
            <person name="Klenk H.-P."/>
            <person name="Woyke T."/>
        </authorList>
    </citation>
    <scope>NUCLEOTIDE SEQUENCE [LARGE SCALE GENOMIC DNA]</scope>
    <source>
        <strain evidence="2">ATCC 23193 / DSM 2154 / NCIB 8452 / DL</strain>
    </source>
</reference>